<evidence type="ECO:0000313" key="2">
    <source>
        <dbReference type="Proteomes" id="UP001597458"/>
    </source>
</evidence>
<sequence>MVSLSKKSLAIINNEINKQIFNIGVQDQKIDILDNKILIIARTKRIPALSILEEDYHPLVSSVDSALSVKYKQLLKEKIEKAFDLKITYLFRDYDPLVERTCIVLCFG</sequence>
<evidence type="ECO:0000313" key="1">
    <source>
        <dbReference type="EMBL" id="MFD2616689.1"/>
    </source>
</evidence>
<dbReference type="Proteomes" id="UP001597458">
    <property type="component" value="Unassembled WGS sequence"/>
</dbReference>
<name>A0ABW5PPC1_9BACI</name>
<proteinExistence type="predicted"/>
<dbReference type="EMBL" id="JBHUMR010000008">
    <property type="protein sequence ID" value="MFD2616689.1"/>
    <property type="molecule type" value="Genomic_DNA"/>
</dbReference>
<reference evidence="2" key="1">
    <citation type="journal article" date="2019" name="Int. J. Syst. Evol. Microbiol.">
        <title>The Global Catalogue of Microorganisms (GCM) 10K type strain sequencing project: providing services to taxonomists for standard genome sequencing and annotation.</title>
        <authorList>
            <consortium name="The Broad Institute Genomics Platform"/>
            <consortium name="The Broad Institute Genome Sequencing Center for Infectious Disease"/>
            <person name="Wu L."/>
            <person name="Ma J."/>
        </authorList>
    </citation>
    <scope>NUCLEOTIDE SEQUENCE [LARGE SCALE GENOMIC DNA]</scope>
    <source>
        <strain evidence="2">TISTR 2241</strain>
    </source>
</reference>
<organism evidence="1 2">
    <name type="scientific">Terrilactibacillus laevilacticus</name>
    <dbReference type="NCBI Taxonomy" id="1380157"/>
    <lineage>
        <taxon>Bacteria</taxon>
        <taxon>Bacillati</taxon>
        <taxon>Bacillota</taxon>
        <taxon>Bacilli</taxon>
        <taxon>Bacillales</taxon>
        <taxon>Bacillaceae</taxon>
        <taxon>Terrilactibacillus</taxon>
    </lineage>
</organism>
<dbReference type="RefSeq" id="WP_141189447.1">
    <property type="nucleotide sequence ID" value="NZ_JBHUMR010000008.1"/>
</dbReference>
<keyword evidence="2" id="KW-1185">Reference proteome</keyword>
<protein>
    <submittedName>
        <fullName evidence="1">Na-translocating system protein MpsC family protein</fullName>
    </submittedName>
</protein>
<comment type="caution">
    <text evidence="1">The sequence shown here is derived from an EMBL/GenBank/DDBJ whole genome shotgun (WGS) entry which is preliminary data.</text>
</comment>
<accession>A0ABW5PPC1</accession>
<gene>
    <name evidence="1" type="ORF">ACFSTF_05120</name>
</gene>